<protein>
    <submittedName>
        <fullName evidence="2">Uncharacterized protein</fullName>
    </submittedName>
</protein>
<feature type="compositionally biased region" description="Basic residues" evidence="1">
    <location>
        <begin position="176"/>
        <end position="186"/>
    </location>
</feature>
<organism evidence="2 3">
    <name type="scientific">Mycolicibacterium vanbaalenii</name>
    <name type="common">Mycobacterium vanbaalenii</name>
    <dbReference type="NCBI Taxonomy" id="110539"/>
    <lineage>
        <taxon>Bacteria</taxon>
        <taxon>Bacillati</taxon>
        <taxon>Actinomycetota</taxon>
        <taxon>Actinomycetes</taxon>
        <taxon>Mycobacteriales</taxon>
        <taxon>Mycobacteriaceae</taxon>
        <taxon>Mycolicibacterium</taxon>
    </lineage>
</organism>
<evidence type="ECO:0000313" key="3">
    <source>
        <dbReference type="Proteomes" id="UP000430146"/>
    </source>
</evidence>
<feature type="compositionally biased region" description="Low complexity" evidence="1">
    <location>
        <begin position="166"/>
        <end position="175"/>
    </location>
</feature>
<name>A0A5S9R9A3_MYCVN</name>
<dbReference type="EMBL" id="CACSIP010000059">
    <property type="protein sequence ID" value="CAA0135975.1"/>
    <property type="molecule type" value="Genomic_DNA"/>
</dbReference>
<accession>A0A5S9R9A3</accession>
<dbReference type="AlphaFoldDB" id="A0A5S9R9A3"/>
<gene>
    <name evidence="2" type="ORF">AELLOGFF_06423</name>
</gene>
<sequence>MGRPGNRRREVQPASPADRSALDAAKRCADRTVPAPVAGRACAAQAGPYIRAGRRCSRPHYRRADSWVLGAERAELSTHRRAAAVPDTQPGAGAALCSGLVVGVRCCIRDQLSTAGCCPPAVRCTRPPGGGHRRILPSPGAALCSGLVVGVRCCIRDQLSTAGCCPPAARGTRPPGGHRRNHRRARPGPQRAVRALLRLEQLEGQSFPRPQAHRRRPQHRHRTAARSPGHPPRRRAYPSVADTG</sequence>
<reference evidence="2 3" key="1">
    <citation type="submission" date="2019-11" db="EMBL/GenBank/DDBJ databases">
        <authorList>
            <person name="Holert J."/>
        </authorList>
    </citation>
    <scope>NUCLEOTIDE SEQUENCE [LARGE SCALE GENOMIC DNA]</scope>
    <source>
        <strain evidence="2">BC8_1</strain>
    </source>
</reference>
<feature type="compositionally biased region" description="Basic residues" evidence="1">
    <location>
        <begin position="211"/>
        <end position="224"/>
    </location>
</feature>
<feature type="region of interest" description="Disordered" evidence="1">
    <location>
        <begin position="165"/>
        <end position="190"/>
    </location>
</feature>
<keyword evidence="3" id="KW-1185">Reference proteome</keyword>
<evidence type="ECO:0000313" key="2">
    <source>
        <dbReference type="EMBL" id="CAA0135975.1"/>
    </source>
</evidence>
<dbReference type="Proteomes" id="UP000430146">
    <property type="component" value="Unassembled WGS sequence"/>
</dbReference>
<feature type="region of interest" description="Disordered" evidence="1">
    <location>
        <begin position="202"/>
        <end position="244"/>
    </location>
</feature>
<proteinExistence type="predicted"/>
<feature type="region of interest" description="Disordered" evidence="1">
    <location>
        <begin position="1"/>
        <end position="22"/>
    </location>
</feature>
<evidence type="ECO:0000256" key="1">
    <source>
        <dbReference type="SAM" id="MobiDB-lite"/>
    </source>
</evidence>